<name>A0ABU0M0Y5_9HYPH</name>
<organism evidence="1 2">
    <name type="scientific">Kaistia geumhonensis</name>
    <dbReference type="NCBI Taxonomy" id="410839"/>
    <lineage>
        <taxon>Bacteria</taxon>
        <taxon>Pseudomonadati</taxon>
        <taxon>Pseudomonadota</taxon>
        <taxon>Alphaproteobacteria</taxon>
        <taxon>Hyphomicrobiales</taxon>
        <taxon>Kaistiaceae</taxon>
        <taxon>Kaistia</taxon>
    </lineage>
</organism>
<dbReference type="EMBL" id="JAUSWJ010000001">
    <property type="protein sequence ID" value="MDQ0514614.1"/>
    <property type="molecule type" value="Genomic_DNA"/>
</dbReference>
<evidence type="ECO:0000313" key="2">
    <source>
        <dbReference type="Proteomes" id="UP001223743"/>
    </source>
</evidence>
<evidence type="ECO:0000313" key="1">
    <source>
        <dbReference type="EMBL" id="MDQ0514614.1"/>
    </source>
</evidence>
<sequence>MAGDHPMDGFEAQERYASLLRSIEALVTERKRQAGIATDLERRGHGNAAIRARQMLASLDGSLAAFQERKAEYEAGPERDHLEAPLAQDEA</sequence>
<accession>A0ABU0M0Y5</accession>
<evidence type="ECO:0008006" key="3">
    <source>
        <dbReference type="Google" id="ProtNLM"/>
    </source>
</evidence>
<keyword evidence="2" id="KW-1185">Reference proteome</keyword>
<proteinExistence type="predicted"/>
<dbReference type="Proteomes" id="UP001223743">
    <property type="component" value="Unassembled WGS sequence"/>
</dbReference>
<reference evidence="1 2" key="1">
    <citation type="submission" date="2023-07" db="EMBL/GenBank/DDBJ databases">
        <title>Genomic Encyclopedia of Type Strains, Phase IV (KMG-IV): sequencing the most valuable type-strain genomes for metagenomic binning, comparative biology and taxonomic classification.</title>
        <authorList>
            <person name="Goeker M."/>
        </authorList>
    </citation>
    <scope>NUCLEOTIDE SEQUENCE [LARGE SCALE GENOMIC DNA]</scope>
    <source>
        <strain evidence="1 2">B1-1</strain>
    </source>
</reference>
<comment type="caution">
    <text evidence="1">The sequence shown here is derived from an EMBL/GenBank/DDBJ whole genome shotgun (WGS) entry which is preliminary data.</text>
</comment>
<gene>
    <name evidence="1" type="ORF">QO015_000227</name>
</gene>
<protein>
    <recommendedName>
        <fullName evidence="3">Terminase small subunit</fullName>
    </recommendedName>
</protein>